<dbReference type="PANTHER" id="PTHR30327">
    <property type="entry name" value="UNCHARACTERIZED PROTEIN YQGE"/>
    <property type="match status" value="1"/>
</dbReference>
<evidence type="ECO:0000313" key="3">
    <source>
        <dbReference type="Proteomes" id="UP000823860"/>
    </source>
</evidence>
<dbReference type="AlphaFoldDB" id="A0A9D2HTQ8"/>
<dbReference type="Gene3D" id="3.40.1740.10">
    <property type="entry name" value="VC0467-like"/>
    <property type="match status" value="1"/>
</dbReference>
<evidence type="ECO:0000313" key="2">
    <source>
        <dbReference type="EMBL" id="HJA83873.1"/>
    </source>
</evidence>
<dbReference type="Pfam" id="PF02622">
    <property type="entry name" value="DUF179"/>
    <property type="match status" value="1"/>
</dbReference>
<comment type="caution">
    <text evidence="2">The sequence shown here is derived from an EMBL/GenBank/DDBJ whole genome shotgun (WGS) entry which is preliminary data.</text>
</comment>
<reference evidence="2" key="2">
    <citation type="submission" date="2021-04" db="EMBL/GenBank/DDBJ databases">
        <authorList>
            <person name="Gilroy R."/>
        </authorList>
    </citation>
    <scope>NUCLEOTIDE SEQUENCE</scope>
    <source>
        <strain evidence="2">ChiHecec1B25-7008</strain>
    </source>
</reference>
<dbReference type="EMBL" id="DWZE01000089">
    <property type="protein sequence ID" value="HJA83873.1"/>
    <property type="molecule type" value="Genomic_DNA"/>
</dbReference>
<dbReference type="PANTHER" id="PTHR30327:SF1">
    <property type="entry name" value="UPF0301 PROTEIN YQGE"/>
    <property type="match status" value="1"/>
</dbReference>
<sequence>MQMDTDIYRIEYNHVEPCRGCVLIAEPFLRDQFFGRSVIFVVEHSVESGTMGLVLNKPLPVMLADIMCDCQSTEDIPVYRGGPLAMDTLFYLHTLADVQDSLPVTDGIYLNGDFEAIRRYILQGNPVRGHLRFFLGYAGWEDGQLHEECEADTWMVSRDGRPCLRDDTDRQWENALSSLGDKYRIWAGFPQIPELN</sequence>
<dbReference type="GO" id="GO:0005829">
    <property type="term" value="C:cytosol"/>
    <property type="evidence" value="ECO:0007669"/>
    <property type="project" value="TreeGrafter"/>
</dbReference>
<accession>A0A9D2HTQ8</accession>
<name>A0A9D2HTQ8_9BACE</name>
<reference evidence="2" key="1">
    <citation type="journal article" date="2021" name="PeerJ">
        <title>Extensive microbial diversity within the chicken gut microbiome revealed by metagenomics and culture.</title>
        <authorList>
            <person name="Gilroy R."/>
            <person name="Ravi A."/>
            <person name="Getino M."/>
            <person name="Pursley I."/>
            <person name="Horton D.L."/>
            <person name="Alikhan N.F."/>
            <person name="Baker D."/>
            <person name="Gharbi K."/>
            <person name="Hall N."/>
            <person name="Watson M."/>
            <person name="Adriaenssens E.M."/>
            <person name="Foster-Nyarko E."/>
            <person name="Jarju S."/>
            <person name="Secka A."/>
            <person name="Antonio M."/>
            <person name="Oren A."/>
            <person name="Chaudhuri R.R."/>
            <person name="La Ragione R."/>
            <person name="Hildebrand F."/>
            <person name="Pallen M.J."/>
        </authorList>
    </citation>
    <scope>NUCLEOTIDE SEQUENCE</scope>
    <source>
        <strain evidence="2">ChiHecec1B25-7008</strain>
    </source>
</reference>
<comment type="similarity">
    <text evidence="1">Belongs to the UPF0301 (AlgH) family.</text>
</comment>
<organism evidence="2 3">
    <name type="scientific">Candidatus Bacteroides intestinavium</name>
    <dbReference type="NCBI Taxonomy" id="2838469"/>
    <lineage>
        <taxon>Bacteria</taxon>
        <taxon>Pseudomonadati</taxon>
        <taxon>Bacteroidota</taxon>
        <taxon>Bacteroidia</taxon>
        <taxon>Bacteroidales</taxon>
        <taxon>Bacteroidaceae</taxon>
        <taxon>Bacteroides</taxon>
    </lineage>
</organism>
<evidence type="ECO:0000256" key="1">
    <source>
        <dbReference type="ARBA" id="ARBA00009600"/>
    </source>
</evidence>
<dbReference type="Proteomes" id="UP000823860">
    <property type="component" value="Unassembled WGS sequence"/>
</dbReference>
<protein>
    <submittedName>
        <fullName evidence="2">YqgE/AlgH family protein</fullName>
    </submittedName>
</protein>
<proteinExistence type="inferred from homology"/>
<dbReference type="SUPFAM" id="SSF143456">
    <property type="entry name" value="VC0467-like"/>
    <property type="match status" value="1"/>
</dbReference>
<gene>
    <name evidence="2" type="ORF">H9785_07900</name>
</gene>
<dbReference type="InterPro" id="IPR003774">
    <property type="entry name" value="AlgH-like"/>
</dbReference>